<dbReference type="InterPro" id="IPR010730">
    <property type="entry name" value="HET"/>
</dbReference>
<protein>
    <submittedName>
        <fullName evidence="3">HET domain-containing protein</fullName>
    </submittedName>
</protein>
<dbReference type="GeneID" id="20352896"/>
<evidence type="ECO:0000313" key="4">
    <source>
        <dbReference type="EnsemblFungi" id="EJT70265"/>
    </source>
</evidence>
<reference evidence="4" key="5">
    <citation type="submission" date="2018-04" db="UniProtKB">
        <authorList>
            <consortium name="EnsemblFungi"/>
        </authorList>
    </citation>
    <scope>IDENTIFICATION</scope>
    <source>
        <strain evidence="4">R3-111a-1</strain>
    </source>
</reference>
<keyword evidence="5" id="KW-1185">Reference proteome</keyword>
<feature type="region of interest" description="Disordered" evidence="1">
    <location>
        <begin position="532"/>
        <end position="576"/>
    </location>
</feature>
<accession>J3PG12</accession>
<dbReference type="STRING" id="644352.J3PG12"/>
<feature type="domain" description="Heterokaryon incompatibility" evidence="2">
    <location>
        <begin position="21"/>
        <end position="108"/>
    </location>
</feature>
<dbReference type="EMBL" id="GL385402">
    <property type="protein sequence ID" value="EJT70265.1"/>
    <property type="molecule type" value="Genomic_DNA"/>
</dbReference>
<reference evidence="3" key="2">
    <citation type="submission" date="2010-07" db="EMBL/GenBank/DDBJ databases">
        <authorList>
            <consortium name="The Broad Institute Genome Sequencing Platform"/>
            <consortium name="Broad Institute Genome Sequencing Center for Infectious Disease"/>
            <person name="Ma L.-J."/>
            <person name="Dead R."/>
            <person name="Young S."/>
            <person name="Zeng Q."/>
            <person name="Koehrsen M."/>
            <person name="Alvarado L."/>
            <person name="Berlin A."/>
            <person name="Chapman S.B."/>
            <person name="Chen Z."/>
            <person name="Freedman E."/>
            <person name="Gellesch M."/>
            <person name="Goldberg J."/>
            <person name="Griggs A."/>
            <person name="Gujja S."/>
            <person name="Heilman E.R."/>
            <person name="Heiman D."/>
            <person name="Hepburn T."/>
            <person name="Howarth C."/>
            <person name="Jen D."/>
            <person name="Larson L."/>
            <person name="Mehta T."/>
            <person name="Neiman D."/>
            <person name="Pearson M."/>
            <person name="Roberts A."/>
            <person name="Saif S."/>
            <person name="Shea T."/>
            <person name="Shenoy N."/>
            <person name="Sisk P."/>
            <person name="Stolte C."/>
            <person name="Sykes S."/>
            <person name="Walk T."/>
            <person name="White J."/>
            <person name="Yandava C."/>
            <person name="Haas B."/>
            <person name="Nusbaum C."/>
            <person name="Birren B."/>
        </authorList>
    </citation>
    <scope>NUCLEOTIDE SEQUENCE</scope>
    <source>
        <strain evidence="3">R3-111a-1</strain>
    </source>
</reference>
<evidence type="ECO:0000313" key="5">
    <source>
        <dbReference type="Proteomes" id="UP000006039"/>
    </source>
</evidence>
<reference evidence="4" key="4">
    <citation type="journal article" date="2015" name="G3 (Bethesda)">
        <title>Genome sequences of three phytopathogenic species of the Magnaporthaceae family of fungi.</title>
        <authorList>
            <person name="Okagaki L.H."/>
            <person name="Nunes C.C."/>
            <person name="Sailsbery J."/>
            <person name="Clay B."/>
            <person name="Brown D."/>
            <person name="John T."/>
            <person name="Oh Y."/>
            <person name="Young N."/>
            <person name="Fitzgerald M."/>
            <person name="Haas B.J."/>
            <person name="Zeng Q."/>
            <person name="Young S."/>
            <person name="Adiconis X."/>
            <person name="Fan L."/>
            <person name="Levin J.Z."/>
            <person name="Mitchell T.K."/>
            <person name="Okubara P.A."/>
            <person name="Farman M.L."/>
            <person name="Kohn L.M."/>
            <person name="Birren B."/>
            <person name="Ma L.-J."/>
            <person name="Dean R.A."/>
        </authorList>
    </citation>
    <scope>NUCLEOTIDE SEQUENCE</scope>
    <source>
        <strain evidence="4">R3-111a-1</strain>
    </source>
</reference>
<dbReference type="Pfam" id="PF06985">
    <property type="entry name" value="HET"/>
    <property type="match status" value="1"/>
</dbReference>
<sequence>MRLLNVKTRKMESFISNIPPYAILSHRWAEKELTYEDVTHKRFYRRRRRWGHKIEGFRAQAKKDGLAYMWIDTCCIDKANSAELSESINCMYQWYQSAYRCYAYISDVRQLGDGHGQVTDDVETQLRRSVWFSRGWTLQELIAPSRVSFFDADWRFIGTRTDLSSVIQSATGITKSFLLGRAQPSQASAAQRMSWAAKRVTTREEDMAYCLLGLFGVSMPMLYGEGAEKAFLRLQEHITLLTSDDTILAWGLGPDPASIPGGILATSPTQFAGSEHVVVTSKLKPRRFEKVVNTLQMTVSVLERGGTAMYALLDCALENDEDCLLAIPLERTDSSDTFVRPRGAGVAIIDPRNESVDSPRTIRVRIDRPSPSAPSLDLSSCIDVAEIPFGLQLVDVHPRECWAKTRAMVVPARGLDIVILRVRPPRRSKADFVVVLKAHSALKGHSEREAHIMTLSKDHADSGPNSLQNLAAKLEVLGPKLYGKTTARIGNCGLRATVQKGEMKALGDLGFLLELELQDGEQLKSIKTADASAELAKPSSVRRASRWRALKKQRGSTEGCPAQACRSGTSPVPTRE</sequence>
<proteinExistence type="predicted"/>
<dbReference type="VEuPathDB" id="FungiDB:GGTG_12438"/>
<feature type="compositionally biased region" description="Basic residues" evidence="1">
    <location>
        <begin position="543"/>
        <end position="554"/>
    </location>
</feature>
<feature type="compositionally biased region" description="Polar residues" evidence="1">
    <location>
        <begin position="566"/>
        <end position="576"/>
    </location>
</feature>
<dbReference type="AlphaFoldDB" id="J3PG12"/>
<evidence type="ECO:0000313" key="3">
    <source>
        <dbReference type="EMBL" id="EJT70265.1"/>
    </source>
</evidence>
<dbReference type="OrthoDB" id="674604at2759"/>
<evidence type="ECO:0000256" key="1">
    <source>
        <dbReference type="SAM" id="MobiDB-lite"/>
    </source>
</evidence>
<dbReference type="PANTHER" id="PTHR10622:SF10">
    <property type="entry name" value="HET DOMAIN-CONTAINING PROTEIN"/>
    <property type="match status" value="1"/>
</dbReference>
<evidence type="ECO:0000259" key="2">
    <source>
        <dbReference type="Pfam" id="PF06985"/>
    </source>
</evidence>
<reference evidence="5" key="1">
    <citation type="submission" date="2010-07" db="EMBL/GenBank/DDBJ databases">
        <title>The genome sequence of Gaeumannomyces graminis var. tritici strain R3-111a-1.</title>
        <authorList>
            <consortium name="The Broad Institute Genome Sequencing Platform"/>
            <person name="Ma L.-J."/>
            <person name="Dead R."/>
            <person name="Young S."/>
            <person name="Zeng Q."/>
            <person name="Koehrsen M."/>
            <person name="Alvarado L."/>
            <person name="Berlin A."/>
            <person name="Chapman S.B."/>
            <person name="Chen Z."/>
            <person name="Freedman E."/>
            <person name="Gellesch M."/>
            <person name="Goldberg J."/>
            <person name="Griggs A."/>
            <person name="Gujja S."/>
            <person name="Heilman E.R."/>
            <person name="Heiman D."/>
            <person name="Hepburn T."/>
            <person name="Howarth C."/>
            <person name="Jen D."/>
            <person name="Larson L."/>
            <person name="Mehta T."/>
            <person name="Neiman D."/>
            <person name="Pearson M."/>
            <person name="Roberts A."/>
            <person name="Saif S."/>
            <person name="Shea T."/>
            <person name="Shenoy N."/>
            <person name="Sisk P."/>
            <person name="Stolte C."/>
            <person name="Sykes S."/>
            <person name="Walk T."/>
            <person name="White J."/>
            <person name="Yandava C."/>
            <person name="Haas B."/>
            <person name="Nusbaum C."/>
            <person name="Birren B."/>
        </authorList>
    </citation>
    <scope>NUCLEOTIDE SEQUENCE [LARGE SCALE GENOMIC DNA]</scope>
    <source>
        <strain evidence="5">R3-111a-1</strain>
    </source>
</reference>
<organism evidence="3">
    <name type="scientific">Gaeumannomyces tritici (strain R3-111a-1)</name>
    <name type="common">Wheat and barley take-all root rot fungus</name>
    <name type="synonym">Gaeumannomyces graminis var. tritici</name>
    <dbReference type="NCBI Taxonomy" id="644352"/>
    <lineage>
        <taxon>Eukaryota</taxon>
        <taxon>Fungi</taxon>
        <taxon>Dikarya</taxon>
        <taxon>Ascomycota</taxon>
        <taxon>Pezizomycotina</taxon>
        <taxon>Sordariomycetes</taxon>
        <taxon>Sordariomycetidae</taxon>
        <taxon>Magnaporthales</taxon>
        <taxon>Magnaporthaceae</taxon>
        <taxon>Gaeumannomyces</taxon>
    </lineage>
</organism>
<gene>
    <name evidence="4" type="primary">20352896</name>
    <name evidence="3" type="ORF">GGTG_12438</name>
</gene>
<dbReference type="RefSeq" id="XP_009228599.1">
    <property type="nucleotide sequence ID" value="XM_009230335.1"/>
</dbReference>
<reference evidence="3" key="3">
    <citation type="submission" date="2010-09" db="EMBL/GenBank/DDBJ databases">
        <title>Annotation of Gaeumannomyces graminis var. tritici R3-111a-1.</title>
        <authorList>
            <consortium name="The Broad Institute Genome Sequencing Platform"/>
            <person name="Ma L.-J."/>
            <person name="Dead R."/>
            <person name="Young S.K."/>
            <person name="Zeng Q."/>
            <person name="Gargeya S."/>
            <person name="Fitzgerald M."/>
            <person name="Haas B."/>
            <person name="Abouelleil A."/>
            <person name="Alvarado L."/>
            <person name="Arachchi H.M."/>
            <person name="Berlin A."/>
            <person name="Brown A."/>
            <person name="Chapman S.B."/>
            <person name="Chen Z."/>
            <person name="Dunbar C."/>
            <person name="Freedman E."/>
            <person name="Gearin G."/>
            <person name="Gellesch M."/>
            <person name="Goldberg J."/>
            <person name="Griggs A."/>
            <person name="Gujja S."/>
            <person name="Heiman D."/>
            <person name="Howarth C."/>
            <person name="Larson L."/>
            <person name="Lui A."/>
            <person name="MacDonald P.J.P."/>
            <person name="Mehta T."/>
            <person name="Montmayeur A."/>
            <person name="Murphy C."/>
            <person name="Neiman D."/>
            <person name="Pearson M."/>
            <person name="Priest M."/>
            <person name="Roberts A."/>
            <person name="Saif S."/>
            <person name="Shea T."/>
            <person name="Shenoy N."/>
            <person name="Sisk P."/>
            <person name="Stolte C."/>
            <person name="Sykes S."/>
            <person name="Yandava C."/>
            <person name="Wortman J."/>
            <person name="Nusbaum C."/>
            <person name="Birren B."/>
        </authorList>
    </citation>
    <scope>NUCLEOTIDE SEQUENCE</scope>
    <source>
        <strain evidence="3">R3-111a-1</strain>
    </source>
</reference>
<dbReference type="HOGENOM" id="CLU_000288_138_11_1"/>
<dbReference type="eggNOG" id="KOG4177">
    <property type="taxonomic scope" value="Eukaryota"/>
</dbReference>
<dbReference type="PANTHER" id="PTHR10622">
    <property type="entry name" value="HET DOMAIN-CONTAINING PROTEIN"/>
    <property type="match status" value="1"/>
</dbReference>
<dbReference type="Proteomes" id="UP000006039">
    <property type="component" value="Unassembled WGS sequence"/>
</dbReference>
<name>J3PG12_GAET3</name>
<dbReference type="EnsemblFungi" id="EJT70265">
    <property type="protein sequence ID" value="EJT70265"/>
    <property type="gene ID" value="GGTG_12438"/>
</dbReference>